<feature type="region of interest" description="Disordered" evidence="1">
    <location>
        <begin position="343"/>
        <end position="362"/>
    </location>
</feature>
<protein>
    <submittedName>
        <fullName evidence="2">Uncharacterized protein</fullName>
    </submittedName>
</protein>
<feature type="region of interest" description="Disordered" evidence="1">
    <location>
        <begin position="473"/>
        <end position="518"/>
    </location>
</feature>
<dbReference type="EMBL" id="AAMD01000171">
    <property type="protein sequence ID" value="EAU63304.1"/>
    <property type="molecule type" value="Genomic_DNA"/>
</dbReference>
<evidence type="ECO:0000313" key="2">
    <source>
        <dbReference type="EMBL" id="EAU63304.1"/>
    </source>
</evidence>
<feature type="compositionally biased region" description="Basic and acidic residues" evidence="1">
    <location>
        <begin position="767"/>
        <end position="788"/>
    </location>
</feature>
<feature type="compositionally biased region" description="Basic residues" evidence="1">
    <location>
        <begin position="800"/>
        <end position="811"/>
    </location>
</feature>
<comment type="caution">
    <text evidence="2">The sequence shown here is derived from an EMBL/GenBank/DDBJ whole genome shotgun (WGS) entry which is preliminary data.</text>
</comment>
<feature type="compositionally biased region" description="Low complexity" evidence="1">
    <location>
        <begin position="54"/>
        <end position="66"/>
    </location>
</feature>
<proteinExistence type="predicted"/>
<dbReference type="AlphaFoldDB" id="Q08S38"/>
<feature type="compositionally biased region" description="Basic and acidic residues" evidence="1">
    <location>
        <begin position="626"/>
        <end position="647"/>
    </location>
</feature>
<organism evidence="2 3">
    <name type="scientific">Stigmatella aurantiaca (strain DW4/3-1)</name>
    <dbReference type="NCBI Taxonomy" id="378806"/>
    <lineage>
        <taxon>Bacteria</taxon>
        <taxon>Pseudomonadati</taxon>
        <taxon>Myxococcota</taxon>
        <taxon>Myxococcia</taxon>
        <taxon>Myxococcales</taxon>
        <taxon>Cystobacterineae</taxon>
        <taxon>Archangiaceae</taxon>
        <taxon>Stigmatella</taxon>
    </lineage>
</organism>
<gene>
    <name evidence="2" type="ORF">STIAU_3149</name>
</gene>
<feature type="compositionally biased region" description="Low complexity" evidence="1">
    <location>
        <begin position="737"/>
        <end position="750"/>
    </location>
</feature>
<dbReference type="Proteomes" id="UP000032702">
    <property type="component" value="Unassembled WGS sequence"/>
</dbReference>
<evidence type="ECO:0000313" key="3">
    <source>
        <dbReference type="Proteomes" id="UP000032702"/>
    </source>
</evidence>
<evidence type="ECO:0000256" key="1">
    <source>
        <dbReference type="SAM" id="MobiDB-lite"/>
    </source>
</evidence>
<name>Q08S38_STIAD</name>
<feature type="compositionally biased region" description="Basic and acidic residues" evidence="1">
    <location>
        <begin position="688"/>
        <end position="729"/>
    </location>
</feature>
<reference evidence="2 3" key="1">
    <citation type="submission" date="2006-04" db="EMBL/GenBank/DDBJ databases">
        <authorList>
            <person name="Nierman W.C."/>
        </authorList>
    </citation>
    <scope>NUCLEOTIDE SEQUENCE [LARGE SCALE GENOMIC DNA]</scope>
    <source>
        <strain evidence="2 3">DW4/3-1</strain>
    </source>
</reference>
<accession>Q08S38</accession>
<feature type="region of interest" description="Disordered" evidence="1">
    <location>
        <begin position="626"/>
        <end position="856"/>
    </location>
</feature>
<feature type="compositionally biased region" description="Basic and acidic residues" evidence="1">
    <location>
        <begin position="833"/>
        <end position="845"/>
    </location>
</feature>
<feature type="compositionally biased region" description="Low complexity" evidence="1">
    <location>
        <begin position="7"/>
        <end position="17"/>
    </location>
</feature>
<sequence>MHGGQGVQPHGGVAPGARLGDDGEREPLAQPLLAVPGADIQPPHFTDAGRERAQPGAAPGPMVPGGDEQAASGRSVVGGKCVHLPGEVLEVQVDAERGGIFEDEGPGLLHLPRMGGGDDLELACAVPHETELTTESPDLAGGRSGELHAVARAGRGDADLGALQLVAAAERVPGDEQGGVQVRVVKAAQASGEVGREAHGEHALHHAANHQLQAGGARQVPHRQGLHHAALHRLDVDAVRGALAHQAQHILGGAGGLVGADGDARGAGERGQALEVLGGDGLLEEGQRHLGALQAGEEGARLGLGVAAIGVGEEAGLGGHLANGHEPLHVLLGRGGANLHLQGGDAPREDGAGGGDGVGPVPGRHRHVDVERGAGPAEEDPQGHAVVAGQGIEQRRLEGTAGGGLPGECLGERLGQGAPGARILSEQALAHGLEGGEGAGLGFAADGGEGGGLAQAGGAIGEGEAHQGVVGHVLRPGGDGEGLGEGQVQRLDGQRGDERGVHGARRSSPRREGLLAPPRQLARQRLLQTAQDGVHVEGLALRLPVEQRVGHGHALGEGAQLGDGPLQGGQQRRLLWHALLEQGQAQLQGLERGVGGIPQHEQQPRQPLQGLRLGADLEQALLGEQRARAEDEQPARHPAPDEGDPRLPGHGQACVQSQAVPEQGGFQGEGAHERAAQRHARGGHQANAHHEEPVAGERHPHEPRGGHGRFGHREEAQVGQHHGHEDAHAQRAAGLAPPGHEQPQEPQGLEHVQDAQRGQQLRAGKRLLVDEEVRALAEERQPGGEERPPPGPGFLLVCRPGRKVPRRRWGHRVPSPGPSRPWRPRAWSSPARSPDRAPDRGRDGSAHGPSGRRRAR</sequence>
<feature type="region of interest" description="Disordered" evidence="1">
    <location>
        <begin position="1"/>
        <end position="72"/>
    </location>
</feature>
<feature type="compositionally biased region" description="Basic and acidic residues" evidence="1">
    <location>
        <begin position="492"/>
        <end position="501"/>
    </location>
</feature>